<gene>
    <name evidence="1" type="ORF">RPERSI_LOCUS9068</name>
</gene>
<feature type="non-terminal residue" evidence="1">
    <location>
        <position position="40"/>
    </location>
</feature>
<sequence>EFDPKPVPKYNLSSSSSSQFEDIETYVDEDEDEYVPVVTY</sequence>
<proteinExistence type="predicted"/>
<protein>
    <submittedName>
        <fullName evidence="1">18456_t:CDS:1</fullName>
    </submittedName>
</protein>
<feature type="non-terminal residue" evidence="1">
    <location>
        <position position="1"/>
    </location>
</feature>
<evidence type="ECO:0000313" key="2">
    <source>
        <dbReference type="Proteomes" id="UP000789920"/>
    </source>
</evidence>
<dbReference type="EMBL" id="CAJVQC010016819">
    <property type="protein sequence ID" value="CAG8680015.1"/>
    <property type="molecule type" value="Genomic_DNA"/>
</dbReference>
<dbReference type="Proteomes" id="UP000789920">
    <property type="component" value="Unassembled WGS sequence"/>
</dbReference>
<accession>A0ACA9NXN4</accession>
<organism evidence="1 2">
    <name type="scientific">Racocetra persica</name>
    <dbReference type="NCBI Taxonomy" id="160502"/>
    <lineage>
        <taxon>Eukaryota</taxon>
        <taxon>Fungi</taxon>
        <taxon>Fungi incertae sedis</taxon>
        <taxon>Mucoromycota</taxon>
        <taxon>Glomeromycotina</taxon>
        <taxon>Glomeromycetes</taxon>
        <taxon>Diversisporales</taxon>
        <taxon>Gigasporaceae</taxon>
        <taxon>Racocetra</taxon>
    </lineage>
</organism>
<keyword evidence="2" id="KW-1185">Reference proteome</keyword>
<comment type="caution">
    <text evidence="1">The sequence shown here is derived from an EMBL/GenBank/DDBJ whole genome shotgun (WGS) entry which is preliminary data.</text>
</comment>
<evidence type="ECO:0000313" key="1">
    <source>
        <dbReference type="EMBL" id="CAG8680015.1"/>
    </source>
</evidence>
<name>A0ACA9NXN4_9GLOM</name>
<reference evidence="1" key="1">
    <citation type="submission" date="2021-06" db="EMBL/GenBank/DDBJ databases">
        <authorList>
            <person name="Kallberg Y."/>
            <person name="Tangrot J."/>
            <person name="Rosling A."/>
        </authorList>
    </citation>
    <scope>NUCLEOTIDE SEQUENCE</scope>
    <source>
        <strain evidence="1">MA461A</strain>
    </source>
</reference>